<dbReference type="Gene3D" id="1.10.10.10">
    <property type="entry name" value="Winged helix-like DNA-binding domain superfamily/Winged helix DNA-binding domain"/>
    <property type="match status" value="1"/>
</dbReference>
<proteinExistence type="inferred from homology"/>
<dbReference type="InterPro" id="IPR013324">
    <property type="entry name" value="RNA_pol_sigma_r3/r4-like"/>
</dbReference>
<evidence type="ECO:0000313" key="10">
    <source>
        <dbReference type="Proteomes" id="UP001205185"/>
    </source>
</evidence>
<dbReference type="Proteomes" id="UP001205185">
    <property type="component" value="Unassembled WGS sequence"/>
</dbReference>
<evidence type="ECO:0000256" key="1">
    <source>
        <dbReference type="ARBA" id="ARBA00010641"/>
    </source>
</evidence>
<dbReference type="InterPro" id="IPR007627">
    <property type="entry name" value="RNA_pol_sigma70_r2"/>
</dbReference>
<organism evidence="9 10">
    <name type="scientific">Actinokineospora diospyrosa</name>
    <dbReference type="NCBI Taxonomy" id="103728"/>
    <lineage>
        <taxon>Bacteria</taxon>
        <taxon>Bacillati</taxon>
        <taxon>Actinomycetota</taxon>
        <taxon>Actinomycetes</taxon>
        <taxon>Pseudonocardiales</taxon>
        <taxon>Pseudonocardiaceae</taxon>
        <taxon>Actinokineospora</taxon>
    </lineage>
</organism>
<dbReference type="RefSeq" id="WP_253888359.1">
    <property type="nucleotide sequence ID" value="NZ_BAAAVB010000005.1"/>
</dbReference>
<dbReference type="PANTHER" id="PTHR43133">
    <property type="entry name" value="RNA POLYMERASE ECF-TYPE SIGMA FACTO"/>
    <property type="match status" value="1"/>
</dbReference>
<gene>
    <name evidence="9" type="ORF">LV75_003929</name>
</gene>
<evidence type="ECO:0000256" key="3">
    <source>
        <dbReference type="ARBA" id="ARBA00023082"/>
    </source>
</evidence>
<dbReference type="Pfam" id="PF08281">
    <property type="entry name" value="Sigma70_r4_2"/>
    <property type="match status" value="1"/>
</dbReference>
<feature type="domain" description="RNA polymerase sigma-70 region 2" evidence="7">
    <location>
        <begin position="15"/>
        <end position="79"/>
    </location>
</feature>
<sequence length="181" mass="20035">MSRTCAGDLGAFADLVRRHHSAAHRLALVSGAGNDADDVVQEAFVRAFNALSGFRPGAAFRPWLLRIVVNLTRNSYRSRIRRAGLVLRAAELREHLDGVDGADPQGMALVAERDRRLWAMLRSLPDKDRQVLGCRYLLDLSETETAEVLGWPRGSVKSRTSRALTRLRALAEPELAGERHG</sequence>
<keyword evidence="2 6" id="KW-0805">Transcription regulation</keyword>
<dbReference type="SUPFAM" id="SSF88659">
    <property type="entry name" value="Sigma3 and sigma4 domains of RNA polymerase sigma factors"/>
    <property type="match status" value="1"/>
</dbReference>
<protein>
    <recommendedName>
        <fullName evidence="6">RNA polymerase sigma factor</fullName>
    </recommendedName>
</protein>
<dbReference type="Pfam" id="PF04542">
    <property type="entry name" value="Sigma70_r2"/>
    <property type="match status" value="1"/>
</dbReference>
<dbReference type="InterPro" id="IPR000838">
    <property type="entry name" value="RNA_pol_sigma70_ECF_CS"/>
</dbReference>
<comment type="caution">
    <text evidence="9">The sequence shown here is derived from an EMBL/GenBank/DDBJ whole genome shotgun (WGS) entry which is preliminary data.</text>
</comment>
<dbReference type="InterPro" id="IPR036388">
    <property type="entry name" value="WH-like_DNA-bd_sf"/>
</dbReference>
<evidence type="ECO:0000256" key="5">
    <source>
        <dbReference type="ARBA" id="ARBA00023163"/>
    </source>
</evidence>
<keyword evidence="3 6" id="KW-0731">Sigma factor</keyword>
<dbReference type="Gene3D" id="1.10.1740.10">
    <property type="match status" value="1"/>
</dbReference>
<evidence type="ECO:0000259" key="8">
    <source>
        <dbReference type="Pfam" id="PF08281"/>
    </source>
</evidence>
<dbReference type="SUPFAM" id="SSF88946">
    <property type="entry name" value="Sigma2 domain of RNA polymerase sigma factors"/>
    <property type="match status" value="1"/>
</dbReference>
<feature type="domain" description="RNA polymerase sigma factor 70 region 4 type 2" evidence="8">
    <location>
        <begin position="115"/>
        <end position="167"/>
    </location>
</feature>
<dbReference type="InterPro" id="IPR013325">
    <property type="entry name" value="RNA_pol_sigma_r2"/>
</dbReference>
<reference evidence="9 10" key="1">
    <citation type="submission" date="2022-06" db="EMBL/GenBank/DDBJ databases">
        <title>Genomic Encyclopedia of Archaeal and Bacterial Type Strains, Phase II (KMG-II): from individual species to whole genera.</title>
        <authorList>
            <person name="Goeker M."/>
        </authorList>
    </citation>
    <scope>NUCLEOTIDE SEQUENCE [LARGE SCALE GENOMIC DNA]</scope>
    <source>
        <strain evidence="9 10">DSM 44255</strain>
    </source>
</reference>
<dbReference type="InterPro" id="IPR039425">
    <property type="entry name" value="RNA_pol_sigma-70-like"/>
</dbReference>
<dbReference type="EMBL" id="JAMTCO010000009">
    <property type="protein sequence ID" value="MCP2271415.1"/>
    <property type="molecule type" value="Genomic_DNA"/>
</dbReference>
<evidence type="ECO:0000256" key="4">
    <source>
        <dbReference type="ARBA" id="ARBA00023125"/>
    </source>
</evidence>
<keyword evidence="4 6" id="KW-0238">DNA-binding</keyword>
<dbReference type="InterPro" id="IPR014284">
    <property type="entry name" value="RNA_pol_sigma-70_dom"/>
</dbReference>
<keyword evidence="5 6" id="KW-0804">Transcription</keyword>
<dbReference type="CDD" id="cd06171">
    <property type="entry name" value="Sigma70_r4"/>
    <property type="match status" value="1"/>
</dbReference>
<evidence type="ECO:0000256" key="2">
    <source>
        <dbReference type="ARBA" id="ARBA00023015"/>
    </source>
</evidence>
<evidence type="ECO:0000313" key="9">
    <source>
        <dbReference type="EMBL" id="MCP2271415.1"/>
    </source>
</evidence>
<comment type="similarity">
    <text evidence="1 6">Belongs to the sigma-70 factor family. ECF subfamily.</text>
</comment>
<name>A0ABT1IFK4_9PSEU</name>
<keyword evidence="10" id="KW-1185">Reference proteome</keyword>
<dbReference type="PROSITE" id="PS01063">
    <property type="entry name" value="SIGMA70_ECF"/>
    <property type="match status" value="1"/>
</dbReference>
<evidence type="ECO:0000256" key="6">
    <source>
        <dbReference type="RuleBase" id="RU000716"/>
    </source>
</evidence>
<accession>A0ABT1IFK4</accession>
<evidence type="ECO:0000259" key="7">
    <source>
        <dbReference type="Pfam" id="PF04542"/>
    </source>
</evidence>
<dbReference type="NCBIfam" id="TIGR02937">
    <property type="entry name" value="sigma70-ECF"/>
    <property type="match status" value="1"/>
</dbReference>
<dbReference type="InterPro" id="IPR013249">
    <property type="entry name" value="RNA_pol_sigma70_r4_t2"/>
</dbReference>
<dbReference type="PANTHER" id="PTHR43133:SF50">
    <property type="entry name" value="ECF RNA POLYMERASE SIGMA FACTOR SIGM"/>
    <property type="match status" value="1"/>
</dbReference>